<proteinExistence type="predicted"/>
<dbReference type="AlphaFoldDB" id="A0A0E9W3U4"/>
<organism evidence="1">
    <name type="scientific">Anguilla anguilla</name>
    <name type="common">European freshwater eel</name>
    <name type="synonym">Muraena anguilla</name>
    <dbReference type="NCBI Taxonomy" id="7936"/>
    <lineage>
        <taxon>Eukaryota</taxon>
        <taxon>Metazoa</taxon>
        <taxon>Chordata</taxon>
        <taxon>Craniata</taxon>
        <taxon>Vertebrata</taxon>
        <taxon>Euteleostomi</taxon>
        <taxon>Actinopterygii</taxon>
        <taxon>Neopterygii</taxon>
        <taxon>Teleostei</taxon>
        <taxon>Anguilliformes</taxon>
        <taxon>Anguillidae</taxon>
        <taxon>Anguilla</taxon>
    </lineage>
</organism>
<protein>
    <submittedName>
        <fullName evidence="1">Uncharacterized protein</fullName>
    </submittedName>
</protein>
<reference evidence="1" key="2">
    <citation type="journal article" date="2015" name="Fish Shellfish Immunol.">
        <title>Early steps in the European eel (Anguilla anguilla)-Vibrio vulnificus interaction in the gills: Role of the RtxA13 toxin.</title>
        <authorList>
            <person name="Callol A."/>
            <person name="Pajuelo D."/>
            <person name="Ebbesson L."/>
            <person name="Teles M."/>
            <person name="MacKenzie S."/>
            <person name="Amaro C."/>
        </authorList>
    </citation>
    <scope>NUCLEOTIDE SEQUENCE</scope>
</reference>
<dbReference type="EMBL" id="GBXM01024404">
    <property type="protein sequence ID" value="JAH84173.1"/>
    <property type="molecule type" value="Transcribed_RNA"/>
</dbReference>
<reference evidence="1" key="1">
    <citation type="submission" date="2014-11" db="EMBL/GenBank/DDBJ databases">
        <authorList>
            <person name="Amaro Gonzalez C."/>
        </authorList>
    </citation>
    <scope>NUCLEOTIDE SEQUENCE</scope>
</reference>
<evidence type="ECO:0000313" key="1">
    <source>
        <dbReference type="EMBL" id="JAH84173.1"/>
    </source>
</evidence>
<accession>A0A0E9W3U4</accession>
<sequence>MMTRQKRLLSRYLHVCEI</sequence>
<name>A0A0E9W3U4_ANGAN</name>